<feature type="signal peptide" evidence="5">
    <location>
        <begin position="1"/>
        <end position="16"/>
    </location>
</feature>
<feature type="chain" id="PRO_5021271804" description="Ig-like domain-containing protein" evidence="5">
    <location>
        <begin position="17"/>
        <end position="176"/>
    </location>
</feature>
<dbReference type="InterPro" id="IPR013106">
    <property type="entry name" value="Ig_V-set"/>
</dbReference>
<evidence type="ECO:0000256" key="3">
    <source>
        <dbReference type="ARBA" id="ARBA00023170"/>
    </source>
</evidence>
<evidence type="ECO:0000313" key="9">
    <source>
        <dbReference type="Proteomes" id="UP000314294"/>
    </source>
</evidence>
<evidence type="ECO:0000256" key="2">
    <source>
        <dbReference type="ARBA" id="ARBA00023130"/>
    </source>
</evidence>
<proteinExistence type="predicted"/>
<evidence type="ECO:0000256" key="1">
    <source>
        <dbReference type="ARBA" id="ARBA00022729"/>
    </source>
</evidence>
<evidence type="ECO:0000256" key="4">
    <source>
        <dbReference type="ARBA" id="ARBA00023319"/>
    </source>
</evidence>
<feature type="domain" description="Immunoglobulin" evidence="7">
    <location>
        <begin position="20"/>
        <end position="109"/>
    </location>
</feature>
<evidence type="ECO:0000259" key="7">
    <source>
        <dbReference type="SMART" id="SM00409"/>
    </source>
</evidence>
<dbReference type="SMART" id="SM00406">
    <property type="entry name" value="IGv"/>
    <property type="match status" value="1"/>
</dbReference>
<dbReference type="PANTHER" id="PTHR19367">
    <property type="entry name" value="T-CELL RECEPTOR ALPHA CHAIN V REGION"/>
    <property type="match status" value="1"/>
</dbReference>
<dbReference type="AlphaFoldDB" id="A0A4Z2EVU0"/>
<keyword evidence="2" id="KW-1064">Adaptive immunity</keyword>
<comment type="caution">
    <text evidence="8">The sequence shown here is derived from an EMBL/GenBank/DDBJ whole genome shotgun (WGS) entry which is preliminary data.</text>
</comment>
<sequence>MLASLLLLVALEGLRGEDPGGSPVTLEGSPVTLRGCPHHDQTVYYIFWYRQRPGEPPELVPGDPNQRLLDISSAAVSDSAVYFCAVRTTASGSSASGDKNRGPAVLTAATRGSLPLTRYILYVYIYRYMYIHIYIQARAQTFWGAGAQTKKKGTQCQKKILTELKHKQQHTDDVTH</sequence>
<feature type="domain" description="Immunoglobulin V-set" evidence="6">
    <location>
        <begin position="30"/>
        <end position="86"/>
    </location>
</feature>
<keyword evidence="9" id="KW-1185">Reference proteome</keyword>
<evidence type="ECO:0000256" key="5">
    <source>
        <dbReference type="SAM" id="SignalP"/>
    </source>
</evidence>
<dbReference type="InterPro" id="IPR036179">
    <property type="entry name" value="Ig-like_dom_sf"/>
</dbReference>
<accession>A0A4Z2EVU0</accession>
<keyword evidence="4" id="KW-0393">Immunoglobulin domain</keyword>
<protein>
    <recommendedName>
        <fullName evidence="10">Ig-like domain-containing protein</fullName>
    </recommendedName>
</protein>
<dbReference type="GO" id="GO:0002250">
    <property type="term" value="P:adaptive immune response"/>
    <property type="evidence" value="ECO:0007669"/>
    <property type="project" value="UniProtKB-KW"/>
</dbReference>
<organism evidence="8 9">
    <name type="scientific">Liparis tanakae</name>
    <name type="common">Tanaka's snailfish</name>
    <dbReference type="NCBI Taxonomy" id="230148"/>
    <lineage>
        <taxon>Eukaryota</taxon>
        <taxon>Metazoa</taxon>
        <taxon>Chordata</taxon>
        <taxon>Craniata</taxon>
        <taxon>Vertebrata</taxon>
        <taxon>Euteleostomi</taxon>
        <taxon>Actinopterygii</taxon>
        <taxon>Neopterygii</taxon>
        <taxon>Teleostei</taxon>
        <taxon>Neoteleostei</taxon>
        <taxon>Acanthomorphata</taxon>
        <taxon>Eupercaria</taxon>
        <taxon>Perciformes</taxon>
        <taxon>Cottioidei</taxon>
        <taxon>Cottales</taxon>
        <taxon>Liparidae</taxon>
        <taxon>Liparis</taxon>
    </lineage>
</organism>
<keyword evidence="2" id="KW-0391">Immunity</keyword>
<gene>
    <name evidence="8" type="ORF">EYF80_056844</name>
</gene>
<name>A0A4Z2EVU0_9TELE</name>
<keyword evidence="3" id="KW-0675">Receptor</keyword>
<dbReference type="EMBL" id="SRLO01002396">
    <property type="protein sequence ID" value="TNN32995.1"/>
    <property type="molecule type" value="Genomic_DNA"/>
</dbReference>
<dbReference type="SUPFAM" id="SSF48726">
    <property type="entry name" value="Immunoglobulin"/>
    <property type="match status" value="1"/>
</dbReference>
<reference evidence="8 9" key="1">
    <citation type="submission" date="2019-03" db="EMBL/GenBank/DDBJ databases">
        <title>First draft genome of Liparis tanakae, snailfish: a comprehensive survey of snailfish specific genes.</title>
        <authorList>
            <person name="Kim W."/>
            <person name="Song I."/>
            <person name="Jeong J.-H."/>
            <person name="Kim D."/>
            <person name="Kim S."/>
            <person name="Ryu S."/>
            <person name="Song J.Y."/>
            <person name="Lee S.K."/>
        </authorList>
    </citation>
    <scope>NUCLEOTIDE SEQUENCE [LARGE SCALE GENOMIC DNA]</scope>
    <source>
        <tissue evidence="8">Muscle</tissue>
    </source>
</reference>
<dbReference type="Proteomes" id="UP000314294">
    <property type="component" value="Unassembled WGS sequence"/>
</dbReference>
<dbReference type="InterPro" id="IPR003599">
    <property type="entry name" value="Ig_sub"/>
</dbReference>
<dbReference type="OrthoDB" id="8908372at2759"/>
<dbReference type="Gene3D" id="2.60.40.10">
    <property type="entry name" value="Immunoglobulins"/>
    <property type="match status" value="1"/>
</dbReference>
<dbReference type="InterPro" id="IPR013783">
    <property type="entry name" value="Ig-like_fold"/>
</dbReference>
<evidence type="ECO:0000313" key="8">
    <source>
        <dbReference type="EMBL" id="TNN32995.1"/>
    </source>
</evidence>
<evidence type="ECO:0000259" key="6">
    <source>
        <dbReference type="SMART" id="SM00406"/>
    </source>
</evidence>
<keyword evidence="1 5" id="KW-0732">Signal</keyword>
<dbReference type="PANTHER" id="PTHR19367:SF18">
    <property type="entry name" value="T CELL RECEPTOR ALPHA VARIABLE 16"/>
    <property type="match status" value="1"/>
</dbReference>
<evidence type="ECO:0008006" key="10">
    <source>
        <dbReference type="Google" id="ProtNLM"/>
    </source>
</evidence>
<dbReference type="SMART" id="SM00409">
    <property type="entry name" value="IG"/>
    <property type="match status" value="1"/>
</dbReference>
<dbReference type="InterPro" id="IPR051287">
    <property type="entry name" value="TCR_variable_region"/>
</dbReference>